<dbReference type="Gene3D" id="3.90.76.10">
    <property type="entry name" value="Dipeptide-binding Protein, Domain 1"/>
    <property type="match status" value="1"/>
</dbReference>
<dbReference type="RefSeq" id="WP_346145660.1">
    <property type="nucleotide sequence ID" value="NZ_BAAAUA010000023.1"/>
</dbReference>
<dbReference type="InterPro" id="IPR000914">
    <property type="entry name" value="SBP_5_dom"/>
</dbReference>
<evidence type="ECO:0000256" key="4">
    <source>
        <dbReference type="ARBA" id="ARBA00022729"/>
    </source>
</evidence>
<comment type="caution">
    <text evidence="7">The sequence shown here is derived from an EMBL/GenBank/DDBJ whole genome shotgun (WGS) entry which is preliminary data.</text>
</comment>
<dbReference type="InterPro" id="IPR030678">
    <property type="entry name" value="Peptide/Ni-bd"/>
</dbReference>
<dbReference type="SUPFAM" id="SSF53850">
    <property type="entry name" value="Periplasmic binding protein-like II"/>
    <property type="match status" value="1"/>
</dbReference>
<evidence type="ECO:0000256" key="3">
    <source>
        <dbReference type="ARBA" id="ARBA00022448"/>
    </source>
</evidence>
<name>A0ABW0V8A6_9ACTN</name>
<dbReference type="PANTHER" id="PTHR30290">
    <property type="entry name" value="PERIPLASMIC BINDING COMPONENT OF ABC TRANSPORTER"/>
    <property type="match status" value="1"/>
</dbReference>
<dbReference type="Proteomes" id="UP001596066">
    <property type="component" value="Unassembled WGS sequence"/>
</dbReference>
<dbReference type="Gene3D" id="3.10.105.10">
    <property type="entry name" value="Dipeptide-binding Protein, Domain 3"/>
    <property type="match status" value="1"/>
</dbReference>
<keyword evidence="4 5" id="KW-0732">Signal</keyword>
<dbReference type="PIRSF" id="PIRSF002741">
    <property type="entry name" value="MppA"/>
    <property type="match status" value="1"/>
</dbReference>
<reference evidence="8" key="1">
    <citation type="journal article" date="2019" name="Int. J. Syst. Evol. Microbiol.">
        <title>The Global Catalogue of Microorganisms (GCM) 10K type strain sequencing project: providing services to taxonomists for standard genome sequencing and annotation.</title>
        <authorList>
            <consortium name="The Broad Institute Genomics Platform"/>
            <consortium name="The Broad Institute Genome Sequencing Center for Infectious Disease"/>
            <person name="Wu L."/>
            <person name="Ma J."/>
        </authorList>
    </citation>
    <scope>NUCLEOTIDE SEQUENCE [LARGE SCALE GENOMIC DNA]</scope>
    <source>
        <strain evidence="8">CGMCC 4.1622</strain>
    </source>
</reference>
<dbReference type="InterPro" id="IPR039424">
    <property type="entry name" value="SBP_5"/>
</dbReference>
<dbReference type="PANTHER" id="PTHR30290:SF10">
    <property type="entry name" value="PERIPLASMIC OLIGOPEPTIDE-BINDING PROTEIN-RELATED"/>
    <property type="match status" value="1"/>
</dbReference>
<protein>
    <submittedName>
        <fullName evidence="7">ABC transporter substrate-binding protein</fullName>
    </submittedName>
</protein>
<evidence type="ECO:0000259" key="6">
    <source>
        <dbReference type="Pfam" id="PF00496"/>
    </source>
</evidence>
<feature type="chain" id="PRO_5046714060" evidence="5">
    <location>
        <begin position="30"/>
        <end position="537"/>
    </location>
</feature>
<keyword evidence="8" id="KW-1185">Reference proteome</keyword>
<feature type="signal peptide" evidence="5">
    <location>
        <begin position="1"/>
        <end position="29"/>
    </location>
</feature>
<dbReference type="Pfam" id="PF00496">
    <property type="entry name" value="SBP_bac_5"/>
    <property type="match status" value="1"/>
</dbReference>
<organism evidence="7 8">
    <name type="scientific">Kitasatospora cinereorecta</name>
    <dbReference type="NCBI Taxonomy" id="285560"/>
    <lineage>
        <taxon>Bacteria</taxon>
        <taxon>Bacillati</taxon>
        <taxon>Actinomycetota</taxon>
        <taxon>Actinomycetes</taxon>
        <taxon>Kitasatosporales</taxon>
        <taxon>Streptomycetaceae</taxon>
        <taxon>Kitasatospora</taxon>
    </lineage>
</organism>
<evidence type="ECO:0000256" key="1">
    <source>
        <dbReference type="ARBA" id="ARBA00004196"/>
    </source>
</evidence>
<proteinExistence type="inferred from homology"/>
<evidence type="ECO:0000313" key="8">
    <source>
        <dbReference type="Proteomes" id="UP001596066"/>
    </source>
</evidence>
<gene>
    <name evidence="7" type="ORF">ACFPZF_07000</name>
</gene>
<dbReference type="Gene3D" id="3.40.190.10">
    <property type="entry name" value="Periplasmic binding protein-like II"/>
    <property type="match status" value="1"/>
</dbReference>
<comment type="subcellular location">
    <subcellularLocation>
        <location evidence="1">Cell envelope</location>
    </subcellularLocation>
</comment>
<evidence type="ECO:0000256" key="5">
    <source>
        <dbReference type="SAM" id="SignalP"/>
    </source>
</evidence>
<sequence>MTMPNRLAVLSCAALVATTAAGCASVEKAAGGGDSGGGAITMGTTNVTSVLDPAGAYDAGSWMVLNNTFQSLLRFPSGATVPQPDVAESCEFTGADTMTYHCTLRTGLKFSNGHSLTANDVVFSVDRMKKINDPSGPSALLSTVKSVEAKGDNEVIFHLSAPDAVLPAKLASAAGSIVDHQVFPADKLLENSKLVGSGPYKIDSIEEAAGEGHVPGKVTLSGNSQYKGEVKLQNSKFVLRYFDKPDDLKTALDKGDIDLADNSLEPSAAAQIKNDELAGKSDFKVAEGETGETRYLVFNTKDQVAGSQAVRQAVAQLLDRKSLARDVYANTVQPLYSVVPAGITAHNTAFFDRYGEPDVTKAKKYLTNAHISTPVKFTLTWSRARAGATELETVKKQLEASGLFQVTVEQQPDWKKYQEGWKAGSYEAYTVGWTPDYADPDDYISPLVVDGGAFHNGWDDPKVSQKLVPDSIKLTDRTAGGAYAQIQNTVADAVPMVPLFQNKSFYVSKSNITGVDATVDNTGIFRFWEIGRGAGKK</sequence>
<accession>A0ABW0V8A6</accession>
<evidence type="ECO:0000313" key="7">
    <source>
        <dbReference type="EMBL" id="MFC5641104.1"/>
    </source>
</evidence>
<keyword evidence="3" id="KW-0813">Transport</keyword>
<evidence type="ECO:0000256" key="2">
    <source>
        <dbReference type="ARBA" id="ARBA00005695"/>
    </source>
</evidence>
<feature type="domain" description="Solute-binding protein family 5" evidence="6">
    <location>
        <begin position="82"/>
        <end position="451"/>
    </location>
</feature>
<dbReference type="EMBL" id="JBHSOC010000009">
    <property type="protein sequence ID" value="MFC5641104.1"/>
    <property type="molecule type" value="Genomic_DNA"/>
</dbReference>
<comment type="similarity">
    <text evidence="2">Belongs to the bacterial solute-binding protein 5 family.</text>
</comment>
<dbReference type="PROSITE" id="PS51257">
    <property type="entry name" value="PROKAR_LIPOPROTEIN"/>
    <property type="match status" value="1"/>
</dbReference>